<dbReference type="Pfam" id="PF00789">
    <property type="entry name" value="UBX"/>
    <property type="match status" value="1"/>
</dbReference>
<feature type="region of interest" description="Disordered" evidence="1">
    <location>
        <begin position="94"/>
        <end position="115"/>
    </location>
</feature>
<dbReference type="SUPFAM" id="SSF54236">
    <property type="entry name" value="Ubiquitin-like"/>
    <property type="match status" value="1"/>
</dbReference>
<dbReference type="Gene3D" id="1.20.58.2190">
    <property type="match status" value="1"/>
</dbReference>
<keyword evidence="4" id="KW-1185">Reference proteome</keyword>
<feature type="domain" description="UBX" evidence="2">
    <location>
        <begin position="337"/>
        <end position="414"/>
    </location>
</feature>
<dbReference type="PANTHER" id="PTHR23153:SF38">
    <property type="entry name" value="UBX DOMAIN-CONTAINING PROTEIN 6"/>
    <property type="match status" value="1"/>
</dbReference>
<dbReference type="InterPro" id="IPR001012">
    <property type="entry name" value="UBX_dom"/>
</dbReference>
<dbReference type="GO" id="GO:0005737">
    <property type="term" value="C:cytoplasm"/>
    <property type="evidence" value="ECO:0007669"/>
    <property type="project" value="TreeGrafter"/>
</dbReference>
<dbReference type="PROSITE" id="PS50033">
    <property type="entry name" value="UBX"/>
    <property type="match status" value="1"/>
</dbReference>
<dbReference type="Proteomes" id="UP001233999">
    <property type="component" value="Unassembled WGS sequence"/>
</dbReference>
<dbReference type="Pfam" id="PF09409">
    <property type="entry name" value="PUB"/>
    <property type="match status" value="1"/>
</dbReference>
<sequence length="440" mass="50105">MADKIKKFFQKKKADAKFKLAGPGYKLNEEPPTRSNSDSGTSYNVTRRSVPSTESRQAAAAALARLGEQKQGPAIHTSLATIQAQVRRELEAEKKAAAEAAKQATPPPESTQLQGELSSPYLAVTGVYFRCPMIGPEILSKDEWNKKIREFLYEQLGEERGLTACLIIHTCNKNREKVNVCVETLCKYLENIIQNPGEEKYRKIRVSNRAFQDRVACLEGTNDFLIAAGFELKNLPFQEGEDDFWVYSEDNLESSDTLQVLYDAIQSAEPIGLELDRNLQVLLPSQAARQVDLPPAFFNLTAEELKKEQQMRTEMIERSMMLRTKAMREKEEQREMRKYKYALIRIRLPDGVLLQGTFSVYERLESVYKFLKENLINEEIPFVLTTPTGHRLCEEDMTKSLTDLRLVPATILTFSWDPSFSGENVAMCLKPEVMMLMQSM</sequence>
<dbReference type="SMART" id="SM00580">
    <property type="entry name" value="PUG"/>
    <property type="match status" value="1"/>
</dbReference>
<evidence type="ECO:0000256" key="1">
    <source>
        <dbReference type="SAM" id="MobiDB-lite"/>
    </source>
</evidence>
<dbReference type="SMART" id="SM00166">
    <property type="entry name" value="UBX"/>
    <property type="match status" value="1"/>
</dbReference>
<dbReference type="SUPFAM" id="SSF143503">
    <property type="entry name" value="PUG domain-like"/>
    <property type="match status" value="1"/>
</dbReference>
<organism evidence="3 4">
    <name type="scientific">Diploptera punctata</name>
    <name type="common">Pacific beetle cockroach</name>
    <dbReference type="NCBI Taxonomy" id="6984"/>
    <lineage>
        <taxon>Eukaryota</taxon>
        <taxon>Metazoa</taxon>
        <taxon>Ecdysozoa</taxon>
        <taxon>Arthropoda</taxon>
        <taxon>Hexapoda</taxon>
        <taxon>Insecta</taxon>
        <taxon>Pterygota</taxon>
        <taxon>Neoptera</taxon>
        <taxon>Polyneoptera</taxon>
        <taxon>Dictyoptera</taxon>
        <taxon>Blattodea</taxon>
        <taxon>Blaberoidea</taxon>
        <taxon>Blaberidae</taxon>
        <taxon>Diplopterinae</taxon>
        <taxon>Diploptera</taxon>
    </lineage>
</organism>
<dbReference type="InterPro" id="IPR029071">
    <property type="entry name" value="Ubiquitin-like_domsf"/>
</dbReference>
<accession>A0AAD7ZET4</accession>
<name>A0AAD7ZET4_DIPPU</name>
<dbReference type="CDD" id="cd10460">
    <property type="entry name" value="PUB_UBXD1"/>
    <property type="match status" value="1"/>
</dbReference>
<reference evidence="3" key="2">
    <citation type="submission" date="2023-05" db="EMBL/GenBank/DDBJ databases">
        <authorList>
            <person name="Fouks B."/>
        </authorList>
    </citation>
    <scope>NUCLEOTIDE SEQUENCE</scope>
    <source>
        <strain evidence="3">Stay&amp;Tobe</strain>
        <tissue evidence="3">Testes</tissue>
    </source>
</reference>
<dbReference type="PANTHER" id="PTHR23153">
    <property type="entry name" value="UBX-RELATED"/>
    <property type="match status" value="1"/>
</dbReference>
<feature type="compositionally biased region" description="Polar residues" evidence="1">
    <location>
        <begin position="33"/>
        <end position="56"/>
    </location>
</feature>
<dbReference type="EMBL" id="JASPKZ010008741">
    <property type="protein sequence ID" value="KAJ9579045.1"/>
    <property type="molecule type" value="Genomic_DNA"/>
</dbReference>
<comment type="caution">
    <text evidence="3">The sequence shown here is derived from an EMBL/GenBank/DDBJ whole genome shotgun (WGS) entry which is preliminary data.</text>
</comment>
<dbReference type="Gene3D" id="3.10.20.90">
    <property type="entry name" value="Phosphatidylinositol 3-kinase Catalytic Subunit, Chain A, domain 1"/>
    <property type="match status" value="1"/>
</dbReference>
<evidence type="ECO:0000313" key="4">
    <source>
        <dbReference type="Proteomes" id="UP001233999"/>
    </source>
</evidence>
<gene>
    <name evidence="3" type="ORF">L9F63_024848</name>
</gene>
<evidence type="ECO:0000313" key="3">
    <source>
        <dbReference type="EMBL" id="KAJ9579045.1"/>
    </source>
</evidence>
<dbReference type="InterPro" id="IPR042774">
    <property type="entry name" value="UBXN6_PUB"/>
</dbReference>
<feature type="region of interest" description="Disordered" evidence="1">
    <location>
        <begin position="23"/>
        <end position="64"/>
    </location>
</feature>
<evidence type="ECO:0000259" key="2">
    <source>
        <dbReference type="PROSITE" id="PS50033"/>
    </source>
</evidence>
<dbReference type="InterPro" id="IPR036339">
    <property type="entry name" value="PUB-like_dom_sf"/>
</dbReference>
<proteinExistence type="predicted"/>
<dbReference type="AlphaFoldDB" id="A0AAD7ZET4"/>
<dbReference type="InterPro" id="IPR018997">
    <property type="entry name" value="PUB_domain"/>
</dbReference>
<dbReference type="CDD" id="cd16119">
    <property type="entry name" value="UBX_UBXN6"/>
    <property type="match status" value="1"/>
</dbReference>
<reference evidence="3" key="1">
    <citation type="journal article" date="2023" name="IScience">
        <title>Live-bearing cockroach genome reveals convergent evolutionary mechanisms linked to viviparity in insects and beyond.</title>
        <authorList>
            <person name="Fouks B."/>
            <person name="Harrison M.C."/>
            <person name="Mikhailova A.A."/>
            <person name="Marchal E."/>
            <person name="English S."/>
            <person name="Carruthers M."/>
            <person name="Jennings E.C."/>
            <person name="Chiamaka E.L."/>
            <person name="Frigard R.A."/>
            <person name="Pippel M."/>
            <person name="Attardo G.M."/>
            <person name="Benoit J.B."/>
            <person name="Bornberg-Bauer E."/>
            <person name="Tobe S.S."/>
        </authorList>
    </citation>
    <scope>NUCLEOTIDE SEQUENCE</scope>
    <source>
        <strain evidence="3">Stay&amp;Tobe</strain>
    </source>
</reference>
<protein>
    <recommendedName>
        <fullName evidence="2">UBX domain-containing protein</fullName>
    </recommendedName>
</protein>